<reference evidence="1" key="2">
    <citation type="journal article" date="2015" name="Fish Shellfish Immunol.">
        <title>Early steps in the European eel (Anguilla anguilla)-Vibrio vulnificus interaction in the gills: Role of the RtxA13 toxin.</title>
        <authorList>
            <person name="Callol A."/>
            <person name="Pajuelo D."/>
            <person name="Ebbesson L."/>
            <person name="Teles M."/>
            <person name="MacKenzie S."/>
            <person name="Amaro C."/>
        </authorList>
    </citation>
    <scope>NUCLEOTIDE SEQUENCE</scope>
</reference>
<sequence>MTTPTRQPHKETEKFGTQMLSLFKVERNKIVVKECYEL</sequence>
<dbReference type="AlphaFoldDB" id="A0A0E9WGI7"/>
<dbReference type="EMBL" id="GBXM01019186">
    <property type="protein sequence ID" value="JAH89391.1"/>
    <property type="molecule type" value="Transcribed_RNA"/>
</dbReference>
<organism evidence="1">
    <name type="scientific">Anguilla anguilla</name>
    <name type="common">European freshwater eel</name>
    <name type="synonym">Muraena anguilla</name>
    <dbReference type="NCBI Taxonomy" id="7936"/>
    <lineage>
        <taxon>Eukaryota</taxon>
        <taxon>Metazoa</taxon>
        <taxon>Chordata</taxon>
        <taxon>Craniata</taxon>
        <taxon>Vertebrata</taxon>
        <taxon>Euteleostomi</taxon>
        <taxon>Actinopterygii</taxon>
        <taxon>Neopterygii</taxon>
        <taxon>Teleostei</taxon>
        <taxon>Anguilliformes</taxon>
        <taxon>Anguillidae</taxon>
        <taxon>Anguilla</taxon>
    </lineage>
</organism>
<evidence type="ECO:0000313" key="1">
    <source>
        <dbReference type="EMBL" id="JAH89391.1"/>
    </source>
</evidence>
<name>A0A0E9WGI7_ANGAN</name>
<accession>A0A0E9WGI7</accession>
<protein>
    <submittedName>
        <fullName evidence="1">Uncharacterized protein</fullName>
    </submittedName>
</protein>
<reference evidence="1" key="1">
    <citation type="submission" date="2014-11" db="EMBL/GenBank/DDBJ databases">
        <authorList>
            <person name="Amaro Gonzalez C."/>
        </authorList>
    </citation>
    <scope>NUCLEOTIDE SEQUENCE</scope>
</reference>
<proteinExistence type="predicted"/>